<sequence>MRYVAEDQLEDFCAVLAVGQKVPFIGFRFWFAFEGVMRVYKCLLSRLESSMALLLVDETDIEDCNGDKKGNDSCEKYRVMNAKLYICMENRCYKPLVSLSNRSLTVLNFVAQILHDFMPHFERLVATDLKTFNVTRITRDSVLAWCLYRSILHDIVKQRNENIIIIINDLLNIPGSSSNKGLC</sequence>
<dbReference type="EMBL" id="KE560428">
    <property type="protein sequence ID" value="EPZ36824.1"/>
    <property type="molecule type" value="Genomic_DNA"/>
</dbReference>
<dbReference type="AlphaFoldDB" id="A0A075B393"/>
<reference evidence="1 2" key="1">
    <citation type="journal article" date="2013" name="Curr. Biol.">
        <title>Shared signatures of parasitism and phylogenomics unite Cryptomycota and microsporidia.</title>
        <authorList>
            <person name="James T.Y."/>
            <person name="Pelin A."/>
            <person name="Bonen L."/>
            <person name="Ahrendt S."/>
            <person name="Sain D."/>
            <person name="Corradi N."/>
            <person name="Stajich J.E."/>
        </authorList>
    </citation>
    <scope>NUCLEOTIDE SEQUENCE [LARGE SCALE GENOMIC DNA]</scope>
    <source>
        <strain evidence="1 2">CSF55</strain>
    </source>
</reference>
<organism evidence="1 2">
    <name type="scientific">Rozella allomycis (strain CSF55)</name>
    <dbReference type="NCBI Taxonomy" id="988480"/>
    <lineage>
        <taxon>Eukaryota</taxon>
        <taxon>Fungi</taxon>
        <taxon>Fungi incertae sedis</taxon>
        <taxon>Cryptomycota</taxon>
        <taxon>Cryptomycota incertae sedis</taxon>
        <taxon>Rozella</taxon>
    </lineage>
</organism>
<evidence type="ECO:0000313" key="1">
    <source>
        <dbReference type="EMBL" id="EPZ36824.1"/>
    </source>
</evidence>
<dbReference type="HOGENOM" id="CLU_1475931_0_0_1"/>
<name>A0A075B393_ROZAC</name>
<proteinExistence type="predicted"/>
<protein>
    <submittedName>
        <fullName evidence="1">Uncharacterized protein</fullName>
    </submittedName>
</protein>
<keyword evidence="2" id="KW-1185">Reference proteome</keyword>
<dbReference type="Proteomes" id="UP000030755">
    <property type="component" value="Unassembled WGS sequence"/>
</dbReference>
<evidence type="ECO:0000313" key="2">
    <source>
        <dbReference type="Proteomes" id="UP000030755"/>
    </source>
</evidence>
<gene>
    <name evidence="1" type="ORF">O9G_002105</name>
</gene>
<accession>A0A075B393</accession>